<comment type="similarity">
    <text evidence="2">Belongs to the ABC transporter superfamily. ABCB family. Multidrug resistance exporter (TC 3.A.1.201) subfamily.</text>
</comment>
<dbReference type="GO" id="GO:0005524">
    <property type="term" value="F:ATP binding"/>
    <property type="evidence" value="ECO:0007669"/>
    <property type="project" value="UniProtKB-KW"/>
</dbReference>
<organism evidence="23 24">
    <name type="scientific">Rotaria socialis</name>
    <dbReference type="NCBI Taxonomy" id="392032"/>
    <lineage>
        <taxon>Eukaryota</taxon>
        <taxon>Metazoa</taxon>
        <taxon>Spiralia</taxon>
        <taxon>Gnathifera</taxon>
        <taxon>Rotifera</taxon>
        <taxon>Eurotatoria</taxon>
        <taxon>Bdelloidea</taxon>
        <taxon>Philodinida</taxon>
        <taxon>Philodinidae</taxon>
        <taxon>Rotaria</taxon>
    </lineage>
</organism>
<dbReference type="InterPro" id="IPR003593">
    <property type="entry name" value="AAA+_ATPase"/>
</dbReference>
<dbReference type="InterPro" id="IPR017871">
    <property type="entry name" value="ABC_transporter-like_CS"/>
</dbReference>
<dbReference type="SUPFAM" id="SSF90123">
    <property type="entry name" value="ABC transporter transmembrane region"/>
    <property type="match status" value="2"/>
</dbReference>
<keyword evidence="8" id="KW-0547">Nucleotide-binding</keyword>
<feature type="domain" description="ABC transporter" evidence="21">
    <location>
        <begin position="1222"/>
        <end position="1461"/>
    </location>
</feature>
<dbReference type="CDD" id="cd18578">
    <property type="entry name" value="ABC_6TM_Pgp_ABCB1_D2_like"/>
    <property type="match status" value="1"/>
</dbReference>
<feature type="transmembrane region" description="Helical" evidence="20">
    <location>
        <begin position="345"/>
        <end position="368"/>
    </location>
</feature>
<dbReference type="GO" id="GO:0008559">
    <property type="term" value="F:ABC-type xenobiotic transporter activity"/>
    <property type="evidence" value="ECO:0007669"/>
    <property type="project" value="UniProtKB-EC"/>
</dbReference>
<keyword evidence="11 20" id="KW-1133">Transmembrane helix</keyword>
<evidence type="ECO:0000256" key="19">
    <source>
        <dbReference type="SAM" id="MobiDB-lite"/>
    </source>
</evidence>
<feature type="transmembrane region" description="Helical" evidence="20">
    <location>
        <begin position="168"/>
        <end position="192"/>
    </location>
</feature>
<dbReference type="SMART" id="SM00382">
    <property type="entry name" value="AAA"/>
    <property type="match status" value="2"/>
</dbReference>
<proteinExistence type="inferred from homology"/>
<dbReference type="FunFam" id="3.40.50.300:FF:000302">
    <property type="entry name" value="ATP-binding cassette subfamily B member 5"/>
    <property type="match status" value="1"/>
</dbReference>
<evidence type="ECO:0000256" key="18">
    <source>
        <dbReference type="ARBA" id="ARBA00080433"/>
    </source>
</evidence>
<evidence type="ECO:0000256" key="6">
    <source>
        <dbReference type="ARBA" id="ARBA00022692"/>
    </source>
</evidence>
<dbReference type="InterPro" id="IPR011527">
    <property type="entry name" value="ABC1_TM_dom"/>
</dbReference>
<dbReference type="Proteomes" id="UP000663825">
    <property type="component" value="Unassembled WGS sequence"/>
</dbReference>
<dbReference type="Gene3D" id="3.40.50.300">
    <property type="entry name" value="P-loop containing nucleotide triphosphate hydrolases"/>
    <property type="match status" value="2"/>
</dbReference>
<evidence type="ECO:0000256" key="16">
    <source>
        <dbReference type="ARBA" id="ARBA00074194"/>
    </source>
</evidence>
<feature type="transmembrane region" description="Helical" evidence="20">
    <location>
        <begin position="268"/>
        <end position="288"/>
    </location>
</feature>
<sequence length="1464" mass="162827">MIDNYNEKVSSENGDISDLDPHEIINRNDVSSNNAQKLKKSRFFQKFRNTGEEEEVVAAAAAKPNESVSLLSLFRYATKLDLILMLFGTASGLANGVILPIMIIVFGSVLSTFTKRATDACSFNYTALAIQSCPENYTLSASNYFSSMAICKFNDSFDLQGQVTKQTLYLAGIGCASIVLSYFQVVCWSFTAERQTRAIRQKLFQSILRKEIVYFDFHKTGELNTKLTDDVDKIHDGIGDKLGATAQFIASFLTGFTLGFVYGWKLALVILSIAPLLFISAALFARLASGLTAMELKAYGRAGAIAEEVFSSIRTVLSYGGQEREEKRYEKHLEDAKKNGIKKGAINGITIGTVWFLIYGAYALAFWYGAKLIREDNYNVGDVFIVFFSIIIAVFNLGQASPHIQALGQARAAAYLVWEVIDAPCKIISDSETGVTKDDLAGDIRFSDVHFSYPSRSTVKILNGISFDIKRGQTIALVGSSGSGKSTCVQLLQRFYDSDAGSVFIDDQRVDEYNLKWLREHIGVVSQEPILFQATIRENILFGRDTATDAEIHEAAKMANAHNFIMELPDKYETRVGDRGATLSGGQKQRIAIARALIRDPKILLLDEATSALDNESEKIVQAALDRAAQGRTTLVIAHRLSTIRNAHKIVVLHKGEVVEEGDHESLMELRGTYHTLIEQQHLRQIEEEEKLSFERKQSLAVDPIEENQLDFLRKRAATIISMTPSAKAELFDKTRISTTDGNVVREENTDEKKKKEKKPSITFQMFLMNRPEWLYIAIGCVSCLCNGGIQPAFGVVLSKLTAHLRQIEEEEKLSFERKQSLAVDPIEENQLDFLRKRAATIISMTPSAKAELFDKTRISTTDGNVVREENTDEKKKKEKKPSITLQMFLMNRPEWLYIAIGCASCLCNGGIQPAFGVILSKLTAVFQECNPKVQEDRVMLYVLLFIGFGFLMLATLFLQGFLFACSGEALTKRLRSKTFHSILRQEIAYFDDPNNNTGALCTRLATEASAVQGATGVRLGLTIQNLAALGTGIIISFIFSWQLTLLILGFVPLMVIGGFLQSRLMTGFASKDKKAFENAGKVTVESIQNIRTVVQLTKEDYFYEEYCSLLQVPYRSSIKRANLFGIFFSITNSVMFFSLAALFRLGAYLVNQQQITFQDLLLCFNCIVFGAQSVGQTASLAPDYRKAVDSAEKIVELFNRQPTIDNSSRDGDEISNFGGGLEFVNVNFIYPNRPESIVLKNFKLKISPGQRIALVGTSGCGKSTTIQLIERFYDPTIGQLLIDSKDIRSLNLQWYRSQIGIVSQEPVLFDMSIKENIAYGDNSRDDIPMEEIIAAAQNANIHDFIQTLPDGYETNCGAKGAQLSGGQKQRIAIARALVRNPKILLFDEATSALDSENEKIVQEALDLAQQNRTSITIAHRLSTIQNADIICVLHNGVIVESGTHEELIALQGRYYHLAIGKLK</sequence>
<comment type="catalytic activity">
    <reaction evidence="14">
        <text>daunorubicin(in) + ATP + H2O = daunorubicin(out) + ADP + phosphate + H(+)</text>
        <dbReference type="Rhea" id="RHEA:33147"/>
        <dbReference type="ChEBI" id="CHEBI:15377"/>
        <dbReference type="ChEBI" id="CHEBI:15378"/>
        <dbReference type="ChEBI" id="CHEBI:30616"/>
        <dbReference type="ChEBI" id="CHEBI:43474"/>
        <dbReference type="ChEBI" id="CHEBI:64677"/>
        <dbReference type="ChEBI" id="CHEBI:456216"/>
        <dbReference type="EC" id="7.6.2.2"/>
    </reaction>
    <physiologicalReaction direction="left-to-right" evidence="14">
        <dbReference type="Rhea" id="RHEA:33148"/>
    </physiologicalReaction>
</comment>
<keyword evidence="6 20" id="KW-0812">Transmembrane</keyword>
<evidence type="ECO:0000256" key="13">
    <source>
        <dbReference type="ARBA" id="ARBA00023180"/>
    </source>
</evidence>
<evidence type="ECO:0000256" key="14">
    <source>
        <dbReference type="ARBA" id="ARBA00051060"/>
    </source>
</evidence>
<evidence type="ECO:0000256" key="2">
    <source>
        <dbReference type="ARBA" id="ARBA00007577"/>
    </source>
</evidence>
<dbReference type="PANTHER" id="PTHR43394:SF27">
    <property type="entry name" value="ATP-DEPENDENT TRANSLOCASE ABCB1-LIKE"/>
    <property type="match status" value="1"/>
</dbReference>
<keyword evidence="7" id="KW-0677">Repeat</keyword>
<dbReference type="CDD" id="cd18577">
    <property type="entry name" value="ABC_6TM_Pgp_ABCB1_D1_like"/>
    <property type="match status" value="1"/>
</dbReference>
<dbReference type="PROSITE" id="PS50929">
    <property type="entry name" value="ABC_TM1F"/>
    <property type="match status" value="2"/>
</dbReference>
<dbReference type="Pfam" id="PF00005">
    <property type="entry name" value="ABC_tran"/>
    <property type="match status" value="2"/>
</dbReference>
<feature type="domain" description="ABC transmembrane type-1" evidence="22">
    <location>
        <begin position="86"/>
        <end position="409"/>
    </location>
</feature>
<feature type="domain" description="ABC transmembrane type-1" evidence="22">
    <location>
        <begin position="900"/>
        <end position="1187"/>
    </location>
</feature>
<keyword evidence="12 20" id="KW-0472">Membrane</keyword>
<feature type="transmembrane region" description="Helical" evidence="20">
    <location>
        <begin position="380"/>
        <end position="398"/>
    </location>
</feature>
<evidence type="ECO:0000256" key="17">
    <source>
        <dbReference type="ARBA" id="ARBA00079340"/>
    </source>
</evidence>
<evidence type="ECO:0000256" key="9">
    <source>
        <dbReference type="ARBA" id="ARBA00022782"/>
    </source>
</evidence>
<dbReference type="InterPro" id="IPR003439">
    <property type="entry name" value="ABC_transporter-like_ATP-bd"/>
</dbReference>
<dbReference type="InterPro" id="IPR036640">
    <property type="entry name" value="ABC1_TM_sf"/>
</dbReference>
<keyword evidence="10" id="KW-0067">ATP-binding</keyword>
<evidence type="ECO:0000256" key="4">
    <source>
        <dbReference type="ARBA" id="ARBA00022448"/>
    </source>
</evidence>
<dbReference type="GO" id="GO:0005886">
    <property type="term" value="C:plasma membrane"/>
    <property type="evidence" value="ECO:0007669"/>
    <property type="project" value="UniProtKB-SubCell"/>
</dbReference>
<feature type="transmembrane region" description="Helical" evidence="20">
    <location>
        <begin position="1046"/>
        <end position="1065"/>
    </location>
</feature>
<dbReference type="PANTHER" id="PTHR43394">
    <property type="entry name" value="ATP-DEPENDENT PERMEASE MDL1, MITOCHONDRIAL"/>
    <property type="match status" value="1"/>
</dbReference>
<comment type="subcellular location">
    <subcellularLocation>
        <location evidence="1">Cell membrane</location>
        <topology evidence="1">Multi-pass membrane protein</topology>
    </subcellularLocation>
</comment>
<dbReference type="Pfam" id="PF00664">
    <property type="entry name" value="ABC_membrane"/>
    <property type="match status" value="2"/>
</dbReference>
<dbReference type="OrthoDB" id="6500128at2759"/>
<dbReference type="GO" id="GO:0090374">
    <property type="term" value="P:oligopeptide export from mitochondrion"/>
    <property type="evidence" value="ECO:0007669"/>
    <property type="project" value="TreeGrafter"/>
</dbReference>
<evidence type="ECO:0000256" key="8">
    <source>
        <dbReference type="ARBA" id="ARBA00022741"/>
    </source>
</evidence>
<keyword evidence="5" id="KW-1003">Cell membrane</keyword>
<reference evidence="23" key="1">
    <citation type="submission" date="2021-02" db="EMBL/GenBank/DDBJ databases">
        <authorList>
            <person name="Nowell W R."/>
        </authorList>
    </citation>
    <scope>NUCLEOTIDE SEQUENCE</scope>
</reference>
<feature type="transmembrane region" description="Helical" evidence="20">
    <location>
        <begin position="939"/>
        <end position="966"/>
    </location>
</feature>
<evidence type="ECO:0000313" key="24">
    <source>
        <dbReference type="Proteomes" id="UP000663825"/>
    </source>
</evidence>
<name>A0A817SNY4_9BILA</name>
<dbReference type="PROSITE" id="PS00211">
    <property type="entry name" value="ABC_TRANSPORTER_1"/>
    <property type="match status" value="2"/>
</dbReference>
<feature type="compositionally biased region" description="Basic and acidic residues" evidence="19">
    <location>
        <begin position="1"/>
        <end position="10"/>
    </location>
</feature>
<keyword evidence="13" id="KW-0325">Glycoprotein</keyword>
<evidence type="ECO:0000259" key="22">
    <source>
        <dbReference type="PROSITE" id="PS50929"/>
    </source>
</evidence>
<dbReference type="FunFam" id="1.20.1560.10:FF:000046">
    <property type="entry name" value="ATP-binding cassette subfamily B member 11"/>
    <property type="match status" value="1"/>
</dbReference>
<feature type="transmembrane region" description="Helical" evidence="20">
    <location>
        <begin position="896"/>
        <end position="919"/>
    </location>
</feature>
<evidence type="ECO:0000256" key="10">
    <source>
        <dbReference type="ARBA" id="ARBA00022840"/>
    </source>
</evidence>
<protein>
    <recommendedName>
        <fullName evidence="16">ATP-binding cassette sub-family B member 5</fullName>
        <ecNumber evidence="3">7.6.2.2</ecNumber>
    </recommendedName>
    <alternativeName>
        <fullName evidence="18">ABCB5 P-gp</fullName>
    </alternativeName>
    <alternativeName>
        <fullName evidence="17">p-glycoprotein ABCB5</fullName>
    </alternativeName>
</protein>
<evidence type="ECO:0000256" key="7">
    <source>
        <dbReference type="ARBA" id="ARBA00022737"/>
    </source>
</evidence>
<evidence type="ECO:0000256" key="12">
    <source>
        <dbReference type="ARBA" id="ARBA00023136"/>
    </source>
</evidence>
<evidence type="ECO:0000313" key="23">
    <source>
        <dbReference type="EMBL" id="CAF3297467.1"/>
    </source>
</evidence>
<feature type="domain" description="ABC transporter" evidence="21">
    <location>
        <begin position="444"/>
        <end position="680"/>
    </location>
</feature>
<evidence type="ECO:0000256" key="20">
    <source>
        <dbReference type="SAM" id="Phobius"/>
    </source>
</evidence>
<feature type="transmembrane region" description="Helical" evidence="20">
    <location>
        <begin position="1124"/>
        <end position="1151"/>
    </location>
</feature>
<keyword evidence="9" id="KW-0221">Differentiation</keyword>
<accession>A0A817SNY4</accession>
<feature type="region of interest" description="Disordered" evidence="19">
    <location>
        <begin position="1"/>
        <end position="22"/>
    </location>
</feature>
<feature type="transmembrane region" description="Helical" evidence="20">
    <location>
        <begin position="82"/>
        <end position="106"/>
    </location>
</feature>
<dbReference type="GO" id="GO:0015421">
    <property type="term" value="F:ABC-type oligopeptide transporter activity"/>
    <property type="evidence" value="ECO:0007669"/>
    <property type="project" value="TreeGrafter"/>
</dbReference>
<dbReference type="GO" id="GO:0016887">
    <property type="term" value="F:ATP hydrolysis activity"/>
    <property type="evidence" value="ECO:0007669"/>
    <property type="project" value="InterPro"/>
</dbReference>
<keyword evidence="4" id="KW-0813">Transport</keyword>
<evidence type="ECO:0000256" key="15">
    <source>
        <dbReference type="ARBA" id="ARBA00059665"/>
    </source>
</evidence>
<dbReference type="InterPro" id="IPR027417">
    <property type="entry name" value="P-loop_NTPase"/>
</dbReference>
<dbReference type="Gene3D" id="1.20.1560.10">
    <property type="entry name" value="ABC transporter type 1, transmembrane domain"/>
    <property type="match status" value="4"/>
</dbReference>
<comment type="function">
    <text evidence="15">Energy-dependent efflux transporter responsible for decreased drug accumulation in multidrug-resistant cells. Specifically present in limbal stem cells, where it plays a key role in corneal development and repair.</text>
</comment>
<evidence type="ECO:0000259" key="21">
    <source>
        <dbReference type="PROSITE" id="PS50893"/>
    </source>
</evidence>
<dbReference type="InterPro" id="IPR039421">
    <property type="entry name" value="Type_1_exporter"/>
</dbReference>
<dbReference type="PROSITE" id="PS50893">
    <property type="entry name" value="ABC_TRANSPORTER_2"/>
    <property type="match status" value="2"/>
</dbReference>
<gene>
    <name evidence="23" type="ORF">TIS948_LOCUS18049</name>
</gene>
<evidence type="ECO:0000256" key="3">
    <source>
        <dbReference type="ARBA" id="ARBA00012191"/>
    </source>
</evidence>
<comment type="caution">
    <text evidence="23">The sequence shown here is derived from an EMBL/GenBank/DDBJ whole genome shotgun (WGS) entry which is preliminary data.</text>
</comment>
<dbReference type="GO" id="GO:0005743">
    <property type="term" value="C:mitochondrial inner membrane"/>
    <property type="evidence" value="ECO:0007669"/>
    <property type="project" value="TreeGrafter"/>
</dbReference>
<dbReference type="CDD" id="cd03249">
    <property type="entry name" value="ABC_MTABC3_MDL1_MDL2"/>
    <property type="match status" value="2"/>
</dbReference>
<evidence type="ECO:0000256" key="1">
    <source>
        <dbReference type="ARBA" id="ARBA00004651"/>
    </source>
</evidence>
<dbReference type="EC" id="7.6.2.2" evidence="3"/>
<evidence type="ECO:0000256" key="5">
    <source>
        <dbReference type="ARBA" id="ARBA00022475"/>
    </source>
</evidence>
<dbReference type="GO" id="GO:0030154">
    <property type="term" value="P:cell differentiation"/>
    <property type="evidence" value="ECO:0007669"/>
    <property type="project" value="UniProtKB-KW"/>
</dbReference>
<dbReference type="EMBL" id="CAJNXB010003106">
    <property type="protein sequence ID" value="CAF3297467.1"/>
    <property type="molecule type" value="Genomic_DNA"/>
</dbReference>
<evidence type="ECO:0000256" key="11">
    <source>
        <dbReference type="ARBA" id="ARBA00022989"/>
    </source>
</evidence>
<dbReference type="FunFam" id="3.40.50.300:FF:000205">
    <property type="entry name" value="ABC transporter B family member 4"/>
    <property type="match status" value="1"/>
</dbReference>
<dbReference type="FunFam" id="1.20.1560.10:FF:000018">
    <property type="entry name" value="ATP-binding cassette subfamily B member 11"/>
    <property type="match status" value="1"/>
</dbReference>
<dbReference type="SUPFAM" id="SSF52540">
    <property type="entry name" value="P-loop containing nucleoside triphosphate hydrolases"/>
    <property type="match status" value="2"/>
</dbReference>
<feature type="transmembrane region" description="Helical" evidence="20">
    <location>
        <begin position="242"/>
        <end position="262"/>
    </location>
</feature>